<dbReference type="GO" id="GO:0016740">
    <property type="term" value="F:transferase activity"/>
    <property type="evidence" value="ECO:0007669"/>
    <property type="project" value="UniProtKB-KW"/>
</dbReference>
<dbReference type="PaxDb" id="589924-Ferp_2406"/>
<dbReference type="OrthoDB" id="298017at2157"/>
<reference evidence="1 2" key="2">
    <citation type="journal article" date="2011" name="Stand. Genomic Sci.">
        <title>Complete genome sequence of Ferroglobus placidus AEDII12DO.</title>
        <authorList>
            <person name="Anderson I."/>
            <person name="Risso C."/>
            <person name="Holmes D."/>
            <person name="Lucas S."/>
            <person name="Copeland A."/>
            <person name="Lapidus A."/>
            <person name="Cheng J.F."/>
            <person name="Bruce D."/>
            <person name="Goodwin L."/>
            <person name="Pitluck S."/>
            <person name="Saunders E."/>
            <person name="Brettin T."/>
            <person name="Detter J.C."/>
            <person name="Han C."/>
            <person name="Tapia R."/>
            <person name="Larimer F."/>
            <person name="Land M."/>
            <person name="Hauser L."/>
            <person name="Woyke T."/>
            <person name="Lovley D."/>
            <person name="Kyrpides N."/>
            <person name="Ivanova N."/>
        </authorList>
    </citation>
    <scope>NUCLEOTIDE SEQUENCE [LARGE SCALE GENOMIC DNA]</scope>
    <source>
        <strain evidence="2">DSM 10642 / AEDII12DO</strain>
    </source>
</reference>
<keyword evidence="1" id="KW-0808">Transferase</keyword>
<dbReference type="AlphaFoldDB" id="D3S227"/>
<gene>
    <name evidence="1" type="ordered locus">Ferp_2406</name>
</gene>
<dbReference type="EMBL" id="CP001899">
    <property type="protein sequence ID" value="ADC66518.1"/>
    <property type="molecule type" value="Genomic_DNA"/>
</dbReference>
<dbReference type="CDD" id="cd03801">
    <property type="entry name" value="GT4_PimA-like"/>
    <property type="match status" value="1"/>
</dbReference>
<dbReference type="Gene3D" id="3.40.50.2000">
    <property type="entry name" value="Glycogen Phosphorylase B"/>
    <property type="match status" value="2"/>
</dbReference>
<name>D3S227_FERPA</name>
<dbReference type="KEGG" id="fpl:Ferp_2406"/>
<dbReference type="STRING" id="589924.Ferp_2406"/>
<evidence type="ECO:0000313" key="2">
    <source>
        <dbReference type="Proteomes" id="UP000002613"/>
    </source>
</evidence>
<dbReference type="RefSeq" id="WP_012966852.1">
    <property type="nucleotide sequence ID" value="NC_013849.1"/>
</dbReference>
<evidence type="ECO:0000313" key="1">
    <source>
        <dbReference type="EMBL" id="ADC66518.1"/>
    </source>
</evidence>
<dbReference type="SUPFAM" id="SSF53756">
    <property type="entry name" value="UDP-Glycosyltransferase/glycogen phosphorylase"/>
    <property type="match status" value="1"/>
</dbReference>
<dbReference type="eggNOG" id="arCOG06114">
    <property type="taxonomic scope" value="Archaea"/>
</dbReference>
<dbReference type="Proteomes" id="UP000002613">
    <property type="component" value="Chromosome"/>
</dbReference>
<reference evidence="2" key="1">
    <citation type="submission" date="2010-02" db="EMBL/GenBank/DDBJ databases">
        <title>Complete sequence of Ferroglobus placidus DSM 10642.</title>
        <authorList>
            <consortium name="US DOE Joint Genome Institute"/>
            <person name="Lucas S."/>
            <person name="Copeland A."/>
            <person name="Lapidus A."/>
            <person name="Cheng J.-F."/>
            <person name="Bruce D."/>
            <person name="Goodwin L."/>
            <person name="Pitluck S."/>
            <person name="Saunders E."/>
            <person name="Brettin T."/>
            <person name="Detter J.C."/>
            <person name="Han C."/>
            <person name="Tapia R."/>
            <person name="Larimer F."/>
            <person name="Land M."/>
            <person name="Hauser L."/>
            <person name="Kyrpides N."/>
            <person name="Ivanova N."/>
            <person name="Holmes D."/>
            <person name="Lovley D."/>
            <person name="Kyrpides N."/>
            <person name="Anderson I.J."/>
            <person name="Woyke T."/>
        </authorList>
    </citation>
    <scope>NUCLEOTIDE SEQUENCE [LARGE SCALE GENOMIC DNA]</scope>
    <source>
        <strain evidence="2">DSM 10642 / AEDII12DO</strain>
    </source>
</reference>
<dbReference type="HOGENOM" id="CLU_805627_0_0_2"/>
<sequence length="339" mass="38823">MKVLFVYAGMHPAHEPFVEAVKADVYPAYHKDVNGFVKFVEGLKMAREYPDYDVYILEGGMPMFPMYLRKKLFRKNGFVVGLLADETFINLVERQPHYSTAETLIHRISAKVLDAAIAVSPFVKEYAEKIIDVPIEVVRPAIPKDSYEKLGKVKPNLESNVIVSVGQPRFSIGMDVLVEQFRIAKKQIPELELWIVGKGHPKEYERVEGVKVLGYVEDLSEVFEEASLFVHAGRCSAYPVATLEAMRAGLPVVVSTMTGTKEIVERVEEQVKREFGLNYDGNKFIQPLNRIFEGIVEYFKLDSEVRRIMSELYKKESEEFEPGKRGREFKEKFEELVKI</sequence>
<dbReference type="PANTHER" id="PTHR12526:SF627">
    <property type="entry name" value="D-RHAMNOSYLTRANSFERASE WBPZ"/>
    <property type="match status" value="1"/>
</dbReference>
<dbReference type="GeneID" id="8779947"/>
<protein>
    <submittedName>
        <fullName evidence="1">Glycosyl transferase group 1</fullName>
    </submittedName>
</protein>
<dbReference type="Pfam" id="PF13692">
    <property type="entry name" value="Glyco_trans_1_4"/>
    <property type="match status" value="1"/>
</dbReference>
<proteinExistence type="predicted"/>
<dbReference type="CAZy" id="GT4">
    <property type="family name" value="Glycosyltransferase Family 4"/>
</dbReference>
<organism evidence="1 2">
    <name type="scientific">Ferroglobus placidus (strain DSM 10642 / AEDII12DO)</name>
    <dbReference type="NCBI Taxonomy" id="589924"/>
    <lineage>
        <taxon>Archaea</taxon>
        <taxon>Methanobacteriati</taxon>
        <taxon>Methanobacteriota</taxon>
        <taxon>Archaeoglobi</taxon>
        <taxon>Archaeoglobales</taxon>
        <taxon>Archaeoglobaceae</taxon>
        <taxon>Ferroglobus</taxon>
    </lineage>
</organism>
<keyword evidence="2" id="KW-1185">Reference proteome</keyword>
<dbReference type="PANTHER" id="PTHR12526">
    <property type="entry name" value="GLYCOSYLTRANSFERASE"/>
    <property type="match status" value="1"/>
</dbReference>
<accession>D3S227</accession>